<dbReference type="Pfam" id="PF02668">
    <property type="entry name" value="TauD"/>
    <property type="match status" value="1"/>
</dbReference>
<dbReference type="Gene3D" id="3.60.130.10">
    <property type="entry name" value="Clavaminate synthase-like"/>
    <property type="match status" value="1"/>
</dbReference>
<evidence type="ECO:0000313" key="8">
    <source>
        <dbReference type="EMBL" id="KAL2046754.1"/>
    </source>
</evidence>
<reference evidence="8 9" key="1">
    <citation type="submission" date="2024-09" db="EMBL/GenBank/DDBJ databases">
        <title>Rethinking Asexuality: The Enigmatic Case of Functional Sexual Genes in Lepraria (Stereocaulaceae).</title>
        <authorList>
            <person name="Doellman M."/>
            <person name="Sun Y."/>
            <person name="Barcenas-Pena A."/>
            <person name="Lumbsch H.T."/>
            <person name="Grewe F."/>
        </authorList>
    </citation>
    <scope>NUCLEOTIDE SEQUENCE [LARGE SCALE GENOMIC DNA]</scope>
    <source>
        <strain evidence="8 9">Grewe 0041</strain>
    </source>
</reference>
<evidence type="ECO:0000313" key="9">
    <source>
        <dbReference type="Proteomes" id="UP001590951"/>
    </source>
</evidence>
<accession>A0ABR4ALY1</accession>
<evidence type="ECO:0000256" key="3">
    <source>
        <dbReference type="ARBA" id="ARBA00022723"/>
    </source>
</evidence>
<evidence type="ECO:0000256" key="1">
    <source>
        <dbReference type="ARBA" id="ARBA00001954"/>
    </source>
</evidence>
<dbReference type="InterPro" id="IPR051323">
    <property type="entry name" value="AtsK-like"/>
</dbReference>
<comment type="caution">
    <text evidence="8">The sequence shown here is derived from an EMBL/GenBank/DDBJ whole genome shotgun (WGS) entry which is preliminary data.</text>
</comment>
<dbReference type="PANTHER" id="PTHR30468">
    <property type="entry name" value="ALPHA-KETOGLUTARATE-DEPENDENT SULFONATE DIOXYGENASE"/>
    <property type="match status" value="1"/>
</dbReference>
<sequence length="345" mass="39099">MATHTGLTSAVLNYKPPDPLVPEFEAPLDRATFADSKKTSLLSGASKVDDLTPWIGTELHGLQINQLTNAQRDELALLVAERGVVFLRDQEWTLDQQYELTKYWGVPDRDPIQLDPRHVTILGRDNDRGYANFGADFHNDHSFEVNPPAYTILRMDKTPPTGGDTIFTSQVALFDKLSTTYRKLLEGLHGVHSSEVSYVNVINGGGKAFKPPTRQEHPLVRTHPVTKLKTLYYNPTIMIHIKELKEQEGIHMLAFLREHMHAADDLTVRWRWTPGAVAIWDNRSVAHRAVPGGYDKSLREGKRTAIFGEQPFYDPTGQTWSERFNSEEFRDNEGFDYAKKDATAQ</sequence>
<dbReference type="InterPro" id="IPR003819">
    <property type="entry name" value="TauD/TfdA-like"/>
</dbReference>
<evidence type="ECO:0000256" key="6">
    <source>
        <dbReference type="ARBA" id="ARBA00023004"/>
    </source>
</evidence>
<keyword evidence="4" id="KW-0223">Dioxygenase</keyword>
<dbReference type="SUPFAM" id="SSF51197">
    <property type="entry name" value="Clavaminate synthase-like"/>
    <property type="match status" value="1"/>
</dbReference>
<dbReference type="EMBL" id="JBHFEH010000104">
    <property type="protein sequence ID" value="KAL2046754.1"/>
    <property type="molecule type" value="Genomic_DNA"/>
</dbReference>
<proteinExistence type="inferred from homology"/>
<evidence type="ECO:0000256" key="2">
    <source>
        <dbReference type="ARBA" id="ARBA00005896"/>
    </source>
</evidence>
<dbReference type="PANTHER" id="PTHR30468:SF31">
    <property type="entry name" value="ALPHA-KETOGLUTARATE-DEPENDENT SULFONATE DIOXYGENASE-RELATED"/>
    <property type="match status" value="1"/>
</dbReference>
<protein>
    <recommendedName>
        <fullName evidence="7">TauD/TfdA-like domain-containing protein</fullName>
    </recommendedName>
</protein>
<evidence type="ECO:0000259" key="7">
    <source>
        <dbReference type="Pfam" id="PF02668"/>
    </source>
</evidence>
<keyword evidence="9" id="KW-1185">Reference proteome</keyword>
<feature type="domain" description="TauD/TfdA-like" evidence="7">
    <location>
        <begin position="48"/>
        <end position="303"/>
    </location>
</feature>
<keyword evidence="5" id="KW-0560">Oxidoreductase</keyword>
<dbReference type="InterPro" id="IPR042098">
    <property type="entry name" value="TauD-like_sf"/>
</dbReference>
<comment type="cofactor">
    <cofactor evidence="1">
        <name>Fe(2+)</name>
        <dbReference type="ChEBI" id="CHEBI:29033"/>
    </cofactor>
</comment>
<organism evidence="8 9">
    <name type="scientific">Lepraria finkii</name>
    <dbReference type="NCBI Taxonomy" id="1340010"/>
    <lineage>
        <taxon>Eukaryota</taxon>
        <taxon>Fungi</taxon>
        <taxon>Dikarya</taxon>
        <taxon>Ascomycota</taxon>
        <taxon>Pezizomycotina</taxon>
        <taxon>Lecanoromycetes</taxon>
        <taxon>OSLEUM clade</taxon>
        <taxon>Lecanoromycetidae</taxon>
        <taxon>Lecanorales</taxon>
        <taxon>Lecanorineae</taxon>
        <taxon>Stereocaulaceae</taxon>
        <taxon>Lepraria</taxon>
    </lineage>
</organism>
<keyword evidence="6" id="KW-0408">Iron</keyword>
<keyword evidence="3" id="KW-0479">Metal-binding</keyword>
<evidence type="ECO:0000256" key="4">
    <source>
        <dbReference type="ARBA" id="ARBA00022964"/>
    </source>
</evidence>
<dbReference type="Proteomes" id="UP001590951">
    <property type="component" value="Unassembled WGS sequence"/>
</dbReference>
<comment type="similarity">
    <text evidence="2">Belongs to the TfdA dioxygenase family.</text>
</comment>
<evidence type="ECO:0000256" key="5">
    <source>
        <dbReference type="ARBA" id="ARBA00023002"/>
    </source>
</evidence>
<name>A0ABR4ALY1_9LECA</name>
<gene>
    <name evidence="8" type="ORF">ABVK25_011584</name>
</gene>